<evidence type="ECO:0000256" key="1">
    <source>
        <dbReference type="SAM" id="SignalP"/>
    </source>
</evidence>
<proteinExistence type="predicted"/>
<dbReference type="SUPFAM" id="SSF140741">
    <property type="entry name" value="RUN domain-like"/>
    <property type="match status" value="1"/>
</dbReference>
<dbReference type="GO" id="GO:0005802">
    <property type="term" value="C:trans-Golgi network"/>
    <property type="evidence" value="ECO:0007669"/>
    <property type="project" value="TreeGrafter"/>
</dbReference>
<sequence length="200" mass="22636">MSVCMCGASVCVCVRVCVCACVCVHVYVCVCVHLCVCVCVCMQRGSLTLLLCGEYGLVWALEQVFLHGFKSPRLFKNIFIWDFLEKAQVCFESAERQQQQDENWLSRARLFCRVMRAINVSPRNIGKDGKFQMLVCLGARDHLLHHWIALLADCPITMQMYEDSALLKDHSLVNSLIRVLQTLQEFNITLEASLIKGIGL</sequence>
<reference evidence="3" key="1">
    <citation type="submission" date="2020-10" db="EMBL/GenBank/DDBJ databases">
        <title>Chromosome-scale genome assembly of the Allis shad, Alosa alosa.</title>
        <authorList>
            <person name="Margot Z."/>
            <person name="Christophe K."/>
            <person name="Cabau C."/>
            <person name="Louis A."/>
            <person name="Berthelot C."/>
            <person name="Parey E."/>
            <person name="Roest Crollius H."/>
            <person name="Montfort J."/>
            <person name="Robinson-Rechavi M."/>
            <person name="Bucao C."/>
            <person name="Bouchez O."/>
            <person name="Gislard M."/>
            <person name="Lluch J."/>
            <person name="Milhes M."/>
            <person name="Lampietro C."/>
            <person name="Lopez Roques C."/>
            <person name="Donnadieu C."/>
            <person name="Braasch I."/>
            <person name="Desvignes T."/>
            <person name="Postlethwait J."/>
            <person name="Bobe J."/>
            <person name="Guiguen Y."/>
        </authorList>
    </citation>
    <scope>NUCLEOTIDE SEQUENCE</scope>
    <source>
        <strain evidence="3">M-15738</strain>
        <tissue evidence="3">Blood</tissue>
    </source>
</reference>
<dbReference type="Gene3D" id="1.20.58.900">
    <property type="match status" value="1"/>
</dbReference>
<evidence type="ECO:0000313" key="4">
    <source>
        <dbReference type="Proteomes" id="UP000823561"/>
    </source>
</evidence>
<dbReference type="InterPro" id="IPR004012">
    <property type="entry name" value="Run_dom"/>
</dbReference>
<evidence type="ECO:0000259" key="2">
    <source>
        <dbReference type="PROSITE" id="PS50826"/>
    </source>
</evidence>
<feature type="domain" description="RUN" evidence="2">
    <location>
        <begin position="48"/>
        <end position="195"/>
    </location>
</feature>
<dbReference type="AlphaFoldDB" id="A0AAV6FV31"/>
<dbReference type="GO" id="GO:0042147">
    <property type="term" value="P:retrograde transport, endosome to Golgi"/>
    <property type="evidence" value="ECO:0007669"/>
    <property type="project" value="TreeGrafter"/>
</dbReference>
<dbReference type="InterPro" id="IPR037213">
    <property type="entry name" value="Run_dom_sf"/>
</dbReference>
<dbReference type="PANTHER" id="PTHR46070:SF2">
    <property type="entry name" value="DENN DOMAIN-CONTAINING PROTEIN 5A"/>
    <property type="match status" value="1"/>
</dbReference>
<name>A0AAV6FV31_9TELE</name>
<dbReference type="Pfam" id="PF02759">
    <property type="entry name" value="RUN"/>
    <property type="match status" value="1"/>
</dbReference>
<keyword evidence="1" id="KW-0732">Signal</keyword>
<comment type="caution">
    <text evidence="3">The sequence shown here is derived from an EMBL/GenBank/DDBJ whole genome shotgun (WGS) entry which is preliminary data.</text>
</comment>
<feature type="chain" id="PRO_5043933028" description="RUN domain-containing protein" evidence="1">
    <location>
        <begin position="20"/>
        <end position="200"/>
    </location>
</feature>
<accession>A0AAV6FV31</accession>
<protein>
    <recommendedName>
        <fullName evidence="2">RUN domain-containing protein</fullName>
    </recommendedName>
</protein>
<dbReference type="SMART" id="SM00593">
    <property type="entry name" value="RUN"/>
    <property type="match status" value="1"/>
</dbReference>
<dbReference type="Proteomes" id="UP000823561">
    <property type="component" value="Chromosome 21"/>
</dbReference>
<dbReference type="GO" id="GO:0005085">
    <property type="term" value="F:guanyl-nucleotide exchange factor activity"/>
    <property type="evidence" value="ECO:0007669"/>
    <property type="project" value="InterPro"/>
</dbReference>
<feature type="signal peptide" evidence="1">
    <location>
        <begin position="1"/>
        <end position="19"/>
    </location>
</feature>
<dbReference type="EMBL" id="JADWDJ010000021">
    <property type="protein sequence ID" value="KAG5264206.1"/>
    <property type="molecule type" value="Genomic_DNA"/>
</dbReference>
<evidence type="ECO:0000313" key="3">
    <source>
        <dbReference type="EMBL" id="KAG5264206.1"/>
    </source>
</evidence>
<dbReference type="InterPro" id="IPR047278">
    <property type="entry name" value="DEN5A/B"/>
</dbReference>
<dbReference type="PANTHER" id="PTHR46070">
    <property type="entry name" value="PINSTRIPE, ISOFORM A"/>
    <property type="match status" value="1"/>
</dbReference>
<organism evidence="3 4">
    <name type="scientific">Alosa alosa</name>
    <name type="common">allis shad</name>
    <dbReference type="NCBI Taxonomy" id="278164"/>
    <lineage>
        <taxon>Eukaryota</taxon>
        <taxon>Metazoa</taxon>
        <taxon>Chordata</taxon>
        <taxon>Craniata</taxon>
        <taxon>Vertebrata</taxon>
        <taxon>Euteleostomi</taxon>
        <taxon>Actinopterygii</taxon>
        <taxon>Neopterygii</taxon>
        <taxon>Teleostei</taxon>
        <taxon>Clupei</taxon>
        <taxon>Clupeiformes</taxon>
        <taxon>Clupeoidei</taxon>
        <taxon>Clupeidae</taxon>
        <taxon>Alosa</taxon>
    </lineage>
</organism>
<dbReference type="GO" id="GO:0005829">
    <property type="term" value="C:cytosol"/>
    <property type="evidence" value="ECO:0007669"/>
    <property type="project" value="GOC"/>
</dbReference>
<keyword evidence="4" id="KW-1185">Reference proteome</keyword>
<dbReference type="GO" id="GO:0031267">
    <property type="term" value="F:small GTPase binding"/>
    <property type="evidence" value="ECO:0007669"/>
    <property type="project" value="InterPro"/>
</dbReference>
<gene>
    <name evidence="3" type="ORF">AALO_G00273330</name>
</gene>
<dbReference type="PROSITE" id="PS50826">
    <property type="entry name" value="RUN"/>
    <property type="match status" value="1"/>
</dbReference>